<sequence>MLVVVARVVVAQRVEPMKAPTVTWLEPPKGHVAGGTTLAVYGGGFLNSARLKVRFARGEETTEAYATYHSSTMITVVTPARVGAGWTQVTVANDGETWSGTPNVYTKGSGTFLAYVYDDSLAGFYDGVRQGENTNAYHELWSASNTTGPYIGGTIVRVYARNLDLGSNTLSSSATYVGPTDGAGSPNPNFPDPNAVMNSPPVHGTFYPGSKLTCRMTCNIDVNQDSSIASDGSETFVTAQPAIWHSYTSVECETPPMPVPVGDPIPSTACHMHISNDGINYDYANVTFTYADPLPTVTSISTAQSSVWGARGPFDGNTEVIVKGTNFLPSKYLKCKFGGIPESGKNLWESDDVSHVVGTPGGRVRWVSSTEIRCITPEFGPASQQRQYPAGSTLAASIGCCAVLDVTFDANNGISSTVTIVDGGRGYATAPVLTIIGGGGGGATATATIDSSGVVNAVTITNAGHSYNQGSGATATATLDASGGTLSALTLTAAGSGYTVPPDVTFSCSGGGDSCLGTHMQHARAVATLGPAANCFPEYGCYDKVVVSLRLTFVGNTYTSAPVVTISPQKPYVLVQANELFTSANDPPSIGAYTMQGKGETELDPQLSHGSWVDDGSGGRIYNVTDAPYDVVAVSGVPGANPGRRLYAVNQYSQNSPEDRGDLLAPLGQAGSDGSIKPAHQDLVQVSNNYNKFGVPVIGNAAATPTHVGYRDNTAAVKGYWMWSRSTGSASDCQVSNNPPLNFYDGTTLMGHNLDKGTGWVVAGSSNEYLGIPGNSDLGHPSKSCLYFLYGDIYVSPSGSDATGQGTAARPYATIQKCIDSALTDVRDYHVNAVGESNPSVPARISTQITKFNAGRSQKRDGGGGYAYTVNRDRCILKDGTYFGPGNRQLRANGRVIQLWAENEERAVIDCEGFPVGKQVYAKREPTRVSAPGSIATQGVVLKRCGFKMPYAAADKLFYPGRPTT</sequence>
<feature type="domain" description="IPT/TIG" evidence="2">
    <location>
        <begin position="20"/>
        <end position="105"/>
    </location>
</feature>
<evidence type="ECO:0000313" key="3">
    <source>
        <dbReference type="EMBL" id="ABO95585.1"/>
    </source>
</evidence>
<protein>
    <recommendedName>
        <fullName evidence="2">IPT/TIG domain-containing protein</fullName>
    </recommendedName>
</protein>
<dbReference type="KEGG" id="olu:OSTLU_31267"/>
<name>A4RWA3_OSTLU</name>
<dbReference type="Gene3D" id="2.60.40.10">
    <property type="entry name" value="Immunoglobulins"/>
    <property type="match status" value="2"/>
</dbReference>
<feature type="domain" description="IPT/TIG" evidence="2">
    <location>
        <begin position="296"/>
        <end position="381"/>
    </location>
</feature>
<dbReference type="OrthoDB" id="120976at2759"/>
<dbReference type="OMA" id="PRKDCIY"/>
<dbReference type="Gramene" id="ABO95585">
    <property type="protein sequence ID" value="ABO95585"/>
    <property type="gene ID" value="OSTLU_31267"/>
</dbReference>
<dbReference type="SUPFAM" id="SSF81296">
    <property type="entry name" value="E set domains"/>
    <property type="match status" value="1"/>
</dbReference>
<dbReference type="RefSeq" id="XP_001417292.1">
    <property type="nucleotide sequence ID" value="XM_001417255.1"/>
</dbReference>
<proteinExistence type="predicted"/>
<dbReference type="EMBL" id="CP000584">
    <property type="protein sequence ID" value="ABO95585.1"/>
    <property type="molecule type" value="Genomic_DNA"/>
</dbReference>
<evidence type="ECO:0000259" key="2">
    <source>
        <dbReference type="Pfam" id="PF01833"/>
    </source>
</evidence>
<dbReference type="GeneID" id="5001509"/>
<organism evidence="3 4">
    <name type="scientific">Ostreococcus lucimarinus (strain CCE9901)</name>
    <dbReference type="NCBI Taxonomy" id="436017"/>
    <lineage>
        <taxon>Eukaryota</taxon>
        <taxon>Viridiplantae</taxon>
        <taxon>Chlorophyta</taxon>
        <taxon>Mamiellophyceae</taxon>
        <taxon>Mamiellales</taxon>
        <taxon>Bathycoccaceae</taxon>
        <taxon>Ostreococcus</taxon>
    </lineage>
</organism>
<dbReference type="InterPro" id="IPR013783">
    <property type="entry name" value="Ig-like_fold"/>
</dbReference>
<dbReference type="Proteomes" id="UP000001568">
    <property type="component" value="Chromosome 4"/>
</dbReference>
<dbReference type="Gene3D" id="3.30.1910.20">
    <property type="entry name" value="asparaginyl-tRNA synthetase, N-terminal domain"/>
    <property type="match status" value="1"/>
</dbReference>
<dbReference type="AlphaFoldDB" id="A4RWA3"/>
<dbReference type="CDD" id="cd00102">
    <property type="entry name" value="IPT"/>
    <property type="match status" value="2"/>
</dbReference>
<accession>A4RWA3</accession>
<reference evidence="3 4" key="1">
    <citation type="journal article" date="2007" name="Proc. Natl. Acad. Sci. U.S.A.">
        <title>The tiny eukaryote Ostreococcus provides genomic insights into the paradox of plankton speciation.</title>
        <authorList>
            <person name="Palenik B."/>
            <person name="Grimwood J."/>
            <person name="Aerts A."/>
            <person name="Rouze P."/>
            <person name="Salamov A."/>
            <person name="Putnam N."/>
            <person name="Dupont C."/>
            <person name="Jorgensen R."/>
            <person name="Derelle E."/>
            <person name="Rombauts S."/>
            <person name="Zhou K."/>
            <person name="Otillar R."/>
            <person name="Merchant S.S."/>
            <person name="Podell S."/>
            <person name="Gaasterland T."/>
            <person name="Napoli C."/>
            <person name="Gendler K."/>
            <person name="Manuell A."/>
            <person name="Tai V."/>
            <person name="Vallon O."/>
            <person name="Piganeau G."/>
            <person name="Jancek S."/>
            <person name="Heijde M."/>
            <person name="Jabbari K."/>
            <person name="Bowler C."/>
            <person name="Lohr M."/>
            <person name="Robbens S."/>
            <person name="Werner G."/>
            <person name="Dubchak I."/>
            <person name="Pazour G.J."/>
            <person name="Ren Q."/>
            <person name="Paulsen I."/>
            <person name="Delwiche C."/>
            <person name="Schmutz J."/>
            <person name="Rokhsar D."/>
            <person name="Van de Peer Y."/>
            <person name="Moreau H."/>
            <person name="Grigoriev I.V."/>
        </authorList>
    </citation>
    <scope>NUCLEOTIDE SEQUENCE [LARGE SCALE GENOMIC DNA]</scope>
    <source>
        <strain evidence="3 4">CCE9901</strain>
    </source>
</reference>
<feature type="region of interest" description="Disordered" evidence="1">
    <location>
        <begin position="176"/>
        <end position="197"/>
    </location>
</feature>
<dbReference type="HOGENOM" id="CLU_334454_0_0_1"/>
<dbReference type="InterPro" id="IPR014756">
    <property type="entry name" value="Ig_E-set"/>
</dbReference>
<dbReference type="InterPro" id="IPR002909">
    <property type="entry name" value="IPT_dom"/>
</dbReference>
<dbReference type="Pfam" id="PF01833">
    <property type="entry name" value="TIG"/>
    <property type="match status" value="2"/>
</dbReference>
<keyword evidence="4" id="KW-1185">Reference proteome</keyword>
<evidence type="ECO:0000313" key="4">
    <source>
        <dbReference type="Proteomes" id="UP000001568"/>
    </source>
</evidence>
<gene>
    <name evidence="3" type="ORF">OSTLU_31267</name>
</gene>
<evidence type="ECO:0000256" key="1">
    <source>
        <dbReference type="SAM" id="MobiDB-lite"/>
    </source>
</evidence>